<accession>A0A832MJX8</accession>
<keyword evidence="2" id="KW-0732">Signal</keyword>
<organism evidence="4">
    <name type="scientific">Eiseniibacteriota bacterium</name>
    <dbReference type="NCBI Taxonomy" id="2212470"/>
    <lineage>
        <taxon>Bacteria</taxon>
        <taxon>Candidatus Eiseniibacteriota</taxon>
    </lineage>
</organism>
<evidence type="ECO:0000256" key="2">
    <source>
        <dbReference type="SAM" id="SignalP"/>
    </source>
</evidence>
<dbReference type="Gene3D" id="3.40.30.10">
    <property type="entry name" value="Glutaredoxin"/>
    <property type="match status" value="1"/>
</dbReference>
<dbReference type="AlphaFoldDB" id="A0A832MJX8"/>
<gene>
    <name evidence="4" type="ORF">ENR23_07480</name>
</gene>
<protein>
    <submittedName>
        <fullName evidence="4">Redoxin domain-containing protein</fullName>
    </submittedName>
</protein>
<evidence type="ECO:0000256" key="1">
    <source>
        <dbReference type="SAM" id="MobiDB-lite"/>
    </source>
</evidence>
<dbReference type="InterPro" id="IPR036249">
    <property type="entry name" value="Thioredoxin-like_sf"/>
</dbReference>
<dbReference type="InterPro" id="IPR000866">
    <property type="entry name" value="AhpC/TSA"/>
</dbReference>
<feature type="signal peptide" evidence="2">
    <location>
        <begin position="1"/>
        <end position="20"/>
    </location>
</feature>
<proteinExistence type="predicted"/>
<name>A0A832MJX8_UNCEI</name>
<dbReference type="Pfam" id="PF00578">
    <property type="entry name" value="AhpC-TSA"/>
    <property type="match status" value="1"/>
</dbReference>
<sequence>MKFTGLVVATVLLAALPHQPGTGPATTPATPGLPAASTPLTPSATEPQAAPVRPGDPAPAVTFQTADGASLTLRDLLEQGHALLVFAPGDDALRALQQERARLLDLGVVPVAVLDARAGAARARRARLGLTFVVASDARRIVASQFNLVDDAAQRVAPSWFVVDRGGRVRALRRNHLPDGGWPGIAAAALGLPASDVALPTRTR</sequence>
<evidence type="ECO:0000259" key="3">
    <source>
        <dbReference type="Pfam" id="PF00578"/>
    </source>
</evidence>
<dbReference type="GO" id="GO:0016209">
    <property type="term" value="F:antioxidant activity"/>
    <property type="evidence" value="ECO:0007669"/>
    <property type="project" value="InterPro"/>
</dbReference>
<evidence type="ECO:0000313" key="4">
    <source>
        <dbReference type="EMBL" id="HGZ43252.1"/>
    </source>
</evidence>
<comment type="caution">
    <text evidence="4">The sequence shown here is derived from an EMBL/GenBank/DDBJ whole genome shotgun (WGS) entry which is preliminary data.</text>
</comment>
<reference evidence="4" key="1">
    <citation type="journal article" date="2020" name="mSystems">
        <title>Genome- and Community-Level Interaction Insights into Carbon Utilization and Element Cycling Functions of Hydrothermarchaeota in Hydrothermal Sediment.</title>
        <authorList>
            <person name="Zhou Z."/>
            <person name="Liu Y."/>
            <person name="Xu W."/>
            <person name="Pan J."/>
            <person name="Luo Z.H."/>
            <person name="Li M."/>
        </authorList>
    </citation>
    <scope>NUCLEOTIDE SEQUENCE [LARGE SCALE GENOMIC DNA]</scope>
    <source>
        <strain evidence="4">SpSt-381</strain>
    </source>
</reference>
<dbReference type="EMBL" id="DSQF01000016">
    <property type="protein sequence ID" value="HGZ43252.1"/>
    <property type="molecule type" value="Genomic_DNA"/>
</dbReference>
<dbReference type="GO" id="GO:0016491">
    <property type="term" value="F:oxidoreductase activity"/>
    <property type="evidence" value="ECO:0007669"/>
    <property type="project" value="InterPro"/>
</dbReference>
<feature type="region of interest" description="Disordered" evidence="1">
    <location>
        <begin position="17"/>
        <end position="58"/>
    </location>
</feature>
<feature type="domain" description="Alkyl hydroperoxide reductase subunit C/ Thiol specific antioxidant" evidence="3">
    <location>
        <begin position="54"/>
        <end position="171"/>
    </location>
</feature>
<feature type="chain" id="PRO_5032915514" evidence="2">
    <location>
        <begin position="21"/>
        <end position="204"/>
    </location>
</feature>
<feature type="compositionally biased region" description="Low complexity" evidence="1">
    <location>
        <begin position="17"/>
        <end position="42"/>
    </location>
</feature>
<dbReference type="SUPFAM" id="SSF52833">
    <property type="entry name" value="Thioredoxin-like"/>
    <property type="match status" value="1"/>
</dbReference>